<evidence type="ECO:0000256" key="9">
    <source>
        <dbReference type="ARBA" id="ARBA00053613"/>
    </source>
</evidence>
<comment type="subunit">
    <text evidence="10">Part of a ternary complex containing STX1A and RAB27A. Can bind both dominant negative and dominant active mutants of RAB27A. Binds STXBP1, RAB3A, RAB8A and RAB27B. Interacts with MYO5A.</text>
</comment>
<keyword evidence="8" id="KW-0968">Cytoplasmic vesicle</keyword>
<name>A0A672MQ50_SINGR</name>
<keyword evidence="3" id="KW-0479">Metal-binding</keyword>
<comment type="subcellular location">
    <subcellularLocation>
        <location evidence="1">Cytoplasmic vesicle</location>
        <location evidence="1">Secretory vesicle membrane</location>
        <topology evidence="1">Peripheral membrane protein</topology>
    </subcellularLocation>
</comment>
<evidence type="ECO:0000256" key="4">
    <source>
        <dbReference type="ARBA" id="ARBA00022737"/>
    </source>
</evidence>
<accession>A0A672MQ50</accession>
<dbReference type="Pfam" id="PF00168">
    <property type="entry name" value="C2"/>
    <property type="match status" value="2"/>
</dbReference>
<dbReference type="GO" id="GO:0008270">
    <property type="term" value="F:zinc ion binding"/>
    <property type="evidence" value="ECO:0007669"/>
    <property type="project" value="UniProtKB-KW"/>
</dbReference>
<dbReference type="FunFam" id="3.30.40.10:FF:000018">
    <property type="entry name" value="Synaptotagmin-like 5, isoform CRA_a"/>
    <property type="match status" value="1"/>
</dbReference>
<reference evidence="17" key="1">
    <citation type="submission" date="2025-08" db="UniProtKB">
        <authorList>
            <consortium name="Ensembl"/>
        </authorList>
    </citation>
    <scope>IDENTIFICATION</scope>
</reference>
<evidence type="ECO:0000256" key="7">
    <source>
        <dbReference type="ARBA" id="ARBA00023136"/>
    </source>
</evidence>
<dbReference type="SUPFAM" id="SSF57903">
    <property type="entry name" value="FYVE/PHD zinc finger"/>
    <property type="match status" value="1"/>
</dbReference>
<dbReference type="InterPro" id="IPR041282">
    <property type="entry name" value="FYVE_2"/>
</dbReference>
<dbReference type="PANTHER" id="PTHR45716:SF4">
    <property type="entry name" value="SYNAPTOTAGMIN-LIKE PROTEIN 4"/>
    <property type="match status" value="1"/>
</dbReference>
<evidence type="ECO:0000313" key="18">
    <source>
        <dbReference type="Proteomes" id="UP000472262"/>
    </source>
</evidence>
<dbReference type="InterPro" id="IPR044134">
    <property type="entry name" value="FYVE_Slp4"/>
</dbReference>
<dbReference type="InterPro" id="IPR000008">
    <property type="entry name" value="C2_dom"/>
</dbReference>
<dbReference type="SUPFAM" id="SSF49562">
    <property type="entry name" value="C2 domain (Calcium/lipid-binding domain, CaLB)"/>
    <property type="match status" value="2"/>
</dbReference>
<proteinExistence type="predicted"/>
<dbReference type="CDD" id="cd04020">
    <property type="entry name" value="C2B_SLP_1-2-3-4"/>
    <property type="match status" value="1"/>
</dbReference>
<evidence type="ECO:0000313" key="17">
    <source>
        <dbReference type="Ensembl" id="ENSSGRP00000039926.1"/>
    </source>
</evidence>
<feature type="domain" description="C2" evidence="15">
    <location>
        <begin position="327"/>
        <end position="445"/>
    </location>
</feature>
<dbReference type="GO" id="GO:0005886">
    <property type="term" value="C:plasma membrane"/>
    <property type="evidence" value="ECO:0007669"/>
    <property type="project" value="TreeGrafter"/>
</dbReference>
<dbReference type="FunFam" id="2.60.40.150:FF:000121">
    <property type="entry name" value="Synaptotagmin-like 4, isoform CRA_a"/>
    <property type="match status" value="1"/>
</dbReference>
<evidence type="ECO:0000256" key="3">
    <source>
        <dbReference type="ARBA" id="ARBA00022723"/>
    </source>
</evidence>
<dbReference type="GO" id="GO:0006886">
    <property type="term" value="P:intracellular protein transport"/>
    <property type="evidence" value="ECO:0007669"/>
    <property type="project" value="InterPro"/>
</dbReference>
<dbReference type="InterPro" id="IPR035892">
    <property type="entry name" value="C2_domain_sf"/>
</dbReference>
<evidence type="ECO:0000256" key="2">
    <source>
        <dbReference type="ARBA" id="ARBA00022553"/>
    </source>
</evidence>
<dbReference type="Gene3D" id="3.30.40.10">
    <property type="entry name" value="Zinc/RING finger domain, C3HC4 (zinc finger)"/>
    <property type="match status" value="1"/>
</dbReference>
<dbReference type="PROSITE" id="PS50916">
    <property type="entry name" value="RABBD"/>
    <property type="match status" value="1"/>
</dbReference>
<dbReference type="GO" id="GO:0006887">
    <property type="term" value="P:exocytosis"/>
    <property type="evidence" value="ECO:0007669"/>
    <property type="project" value="TreeGrafter"/>
</dbReference>
<dbReference type="InterPro" id="IPR011011">
    <property type="entry name" value="Znf_FYVE_PHD"/>
</dbReference>
<evidence type="ECO:0000256" key="6">
    <source>
        <dbReference type="ARBA" id="ARBA00022833"/>
    </source>
</evidence>
<feature type="region of interest" description="Disordered" evidence="14">
    <location>
        <begin position="248"/>
        <end position="280"/>
    </location>
</feature>
<keyword evidence="2" id="KW-0597">Phosphoprotein</keyword>
<keyword evidence="4" id="KW-0677">Repeat</keyword>
<dbReference type="Pfam" id="PF02318">
    <property type="entry name" value="FYVE_2"/>
    <property type="match status" value="1"/>
</dbReference>
<dbReference type="FunFam" id="2.60.40.150:FF:000006">
    <property type="entry name" value="Synaptotagmin-like 5, isoform CRA_a"/>
    <property type="match status" value="1"/>
</dbReference>
<feature type="compositionally biased region" description="Polar residues" evidence="14">
    <location>
        <begin position="257"/>
        <end position="271"/>
    </location>
</feature>
<reference evidence="17" key="2">
    <citation type="submission" date="2025-09" db="UniProtKB">
        <authorList>
            <consortium name="Ensembl"/>
        </authorList>
    </citation>
    <scope>IDENTIFICATION</scope>
</reference>
<dbReference type="InterPro" id="IPR001565">
    <property type="entry name" value="Synaptotagmin"/>
</dbReference>
<dbReference type="PRINTS" id="PR00399">
    <property type="entry name" value="SYNAPTOTAGMN"/>
</dbReference>
<keyword evidence="18" id="KW-1185">Reference proteome</keyword>
<protein>
    <recommendedName>
        <fullName evidence="11">Synaptotagmin-like protein 4</fullName>
    </recommendedName>
    <alternativeName>
        <fullName evidence="12">Exophilin-2</fullName>
    </alternativeName>
    <alternativeName>
        <fullName evidence="13">Granuphilin</fullName>
    </alternativeName>
</protein>
<feature type="domain" description="C2" evidence="15">
    <location>
        <begin position="460"/>
        <end position="595"/>
    </location>
</feature>
<dbReference type="SMART" id="SM00239">
    <property type="entry name" value="C2"/>
    <property type="match status" value="2"/>
</dbReference>
<evidence type="ECO:0000256" key="12">
    <source>
        <dbReference type="ARBA" id="ARBA00075520"/>
    </source>
</evidence>
<evidence type="ECO:0000256" key="5">
    <source>
        <dbReference type="ARBA" id="ARBA00022771"/>
    </source>
</evidence>
<evidence type="ECO:0000256" key="8">
    <source>
        <dbReference type="ARBA" id="ARBA00023329"/>
    </source>
</evidence>
<dbReference type="GO" id="GO:0042043">
    <property type="term" value="F:neurexin family protein binding"/>
    <property type="evidence" value="ECO:0007669"/>
    <property type="project" value="TreeGrafter"/>
</dbReference>
<evidence type="ECO:0000256" key="1">
    <source>
        <dbReference type="ARBA" id="ARBA00004268"/>
    </source>
</evidence>
<dbReference type="InterPro" id="IPR043567">
    <property type="entry name" value="SYTL1-5_C2B"/>
</dbReference>
<dbReference type="GO" id="GO:0070382">
    <property type="term" value="C:exocytic vesicle"/>
    <property type="evidence" value="ECO:0007669"/>
    <property type="project" value="TreeGrafter"/>
</dbReference>
<dbReference type="CDD" id="cd15764">
    <property type="entry name" value="FYVE_Slp4"/>
    <property type="match status" value="1"/>
</dbReference>
<dbReference type="GO" id="GO:0031267">
    <property type="term" value="F:small GTPase binding"/>
    <property type="evidence" value="ECO:0007669"/>
    <property type="project" value="InterPro"/>
</dbReference>
<dbReference type="Proteomes" id="UP000472262">
    <property type="component" value="Unassembled WGS sequence"/>
</dbReference>
<keyword evidence="5" id="KW-0863">Zinc-finger</keyword>
<evidence type="ECO:0000256" key="13">
    <source>
        <dbReference type="ARBA" id="ARBA00082389"/>
    </source>
</evidence>
<dbReference type="InterPro" id="IPR010911">
    <property type="entry name" value="Rab_BD"/>
</dbReference>
<keyword evidence="7" id="KW-0472">Membrane</keyword>
<evidence type="ECO:0000256" key="14">
    <source>
        <dbReference type="SAM" id="MobiDB-lite"/>
    </source>
</evidence>
<comment type="function">
    <text evidence="9">Modulates exocytosis of dense-core granules and secretion of hormones in the pancreas and the pituitary. Interacts with vesicles containing negatively charged phospholipids in a Ca(2+)-independent manner.</text>
</comment>
<organism evidence="17 18">
    <name type="scientific">Sinocyclocheilus grahami</name>
    <name type="common">Dianchi golden-line fish</name>
    <name type="synonym">Barbus grahami</name>
    <dbReference type="NCBI Taxonomy" id="75366"/>
    <lineage>
        <taxon>Eukaryota</taxon>
        <taxon>Metazoa</taxon>
        <taxon>Chordata</taxon>
        <taxon>Craniata</taxon>
        <taxon>Vertebrata</taxon>
        <taxon>Euteleostomi</taxon>
        <taxon>Actinopterygii</taxon>
        <taxon>Neopterygii</taxon>
        <taxon>Teleostei</taxon>
        <taxon>Ostariophysi</taxon>
        <taxon>Cypriniformes</taxon>
        <taxon>Cyprinidae</taxon>
        <taxon>Cyprininae</taxon>
        <taxon>Sinocyclocheilus</taxon>
    </lineage>
</organism>
<evidence type="ECO:0000259" key="16">
    <source>
        <dbReference type="PROSITE" id="PS50916"/>
    </source>
</evidence>
<dbReference type="InterPro" id="IPR013083">
    <property type="entry name" value="Znf_RING/FYVE/PHD"/>
</dbReference>
<dbReference type="Gene3D" id="2.60.40.150">
    <property type="entry name" value="C2 domain"/>
    <property type="match status" value="2"/>
</dbReference>
<dbReference type="GO" id="GO:0030658">
    <property type="term" value="C:transport vesicle membrane"/>
    <property type="evidence" value="ECO:0007669"/>
    <property type="project" value="UniProtKB-SubCell"/>
</dbReference>
<evidence type="ECO:0000256" key="11">
    <source>
        <dbReference type="ARBA" id="ARBA00072166"/>
    </source>
</evidence>
<evidence type="ECO:0000256" key="10">
    <source>
        <dbReference type="ARBA" id="ARBA00063761"/>
    </source>
</evidence>
<feature type="domain" description="RabBD" evidence="16">
    <location>
        <begin position="6"/>
        <end position="124"/>
    </location>
</feature>
<dbReference type="PANTHER" id="PTHR45716">
    <property type="entry name" value="BITESIZE, ISOFORM I"/>
    <property type="match status" value="1"/>
</dbReference>
<dbReference type="PROSITE" id="PS50004">
    <property type="entry name" value="C2"/>
    <property type="match status" value="2"/>
</dbReference>
<dbReference type="Ensembl" id="ENSSGRT00000042806.1">
    <property type="protein sequence ID" value="ENSSGRP00000039926.1"/>
    <property type="gene ID" value="ENSSGRG00000021785.1"/>
</dbReference>
<sequence length="631" mass="70744">KEQNMEINVSFLTESEQEFILEVLRRDEELRRLEELRVKKLKTELLEIRRKGAKRGSGKYSERSCGRCQEPMGLLTHNGSQCRVCKHHVCKKCQSARPNGSWMCTVCAKEINLKMSTGDWFLDERVNRYSTDPGHDLVRVSLRKRPLSKKHETAGEMLLNRAELNSSQTVPVPKPRLKDIALAHKRCVISKQQHSDTESIEKASLGSSRASLIHHMNACSDSLRDVDGLFKKSVRRVHKLSDIKPASTLDLREDGTESATPSMGDRSQSVPGLNADDEEEEEDIDNLVNIHRQKFGNSSGSLGGSRATLGSTMSVYSEAGDYDCVEVSGDIFFSLGYDEPSQCLSIVIHECKGLAYADAAKKKCNPYVKAYLLPDKSKKKTSIKHNINPSFKETLKYSISRTQLTTRTLQLSVWHYDRFGHNAFLGEVEVPMDSHDIDSAHQKCMALRGKVYVSSPFDQYKGELVISLKYVTANKTHAEDSNGKEGAELHVLIKEAKNLTAMKAGGTCDSFVKGYLLPSKNKSSSKKKTPVVKKTKNPNYNHTFVYTDLSLEQLKDVCLELTVWDRETLHSNDFLGGVRLSLGGVNIKEGKEGWVADSTGEEILLWRKMMQYPDSWAEGTLPLRSSMGKGK</sequence>
<gene>
    <name evidence="17" type="primary">sytl4</name>
</gene>
<keyword evidence="6" id="KW-0862">Zinc</keyword>
<evidence type="ECO:0000259" key="15">
    <source>
        <dbReference type="PROSITE" id="PS50004"/>
    </source>
</evidence>
<dbReference type="AlphaFoldDB" id="A0A672MQ50"/>